<reference evidence="5" key="2">
    <citation type="journal article" date="2014" name="ISME J.">
        <title>Microbial stratification in low pH oxic and suboxic macroscopic growths along an acid mine drainage.</title>
        <authorList>
            <person name="Mendez-Garcia C."/>
            <person name="Mesa V."/>
            <person name="Sprenger R.R."/>
            <person name="Richter M."/>
            <person name="Diez M.S."/>
            <person name="Solano J."/>
            <person name="Bargiela R."/>
            <person name="Golyshina O.V."/>
            <person name="Manteca A."/>
            <person name="Ramos J.L."/>
            <person name="Gallego J.R."/>
            <person name="Llorente I."/>
            <person name="Martins Dos Santos V.A."/>
            <person name="Jensen O.N."/>
            <person name="Pelaez A.I."/>
            <person name="Sanchez J."/>
            <person name="Ferrer M."/>
        </authorList>
    </citation>
    <scope>NUCLEOTIDE SEQUENCE</scope>
</reference>
<accession>T1CDD0</accession>
<dbReference type="AlphaFoldDB" id="T1CDD0"/>
<protein>
    <submittedName>
        <fullName evidence="5">TonB-dependent receptor</fullName>
    </submittedName>
</protein>
<dbReference type="Gene3D" id="2.40.170.20">
    <property type="entry name" value="TonB-dependent receptor, beta-barrel domain"/>
    <property type="match status" value="1"/>
</dbReference>
<dbReference type="PANTHER" id="PTHR47234">
    <property type="match status" value="1"/>
</dbReference>
<keyword evidence="3" id="KW-0998">Cell outer membrane</keyword>
<comment type="subcellular location">
    <subcellularLocation>
        <location evidence="1">Cell outer membrane</location>
    </subcellularLocation>
</comment>
<feature type="domain" description="TonB-dependent receptor-like beta-barrel" evidence="4">
    <location>
        <begin position="23"/>
        <end position="289"/>
    </location>
</feature>
<name>T1CDD0_9ZZZZ</name>
<evidence type="ECO:0000256" key="2">
    <source>
        <dbReference type="ARBA" id="ARBA00023136"/>
    </source>
</evidence>
<dbReference type="SUPFAM" id="SSF56935">
    <property type="entry name" value="Porins"/>
    <property type="match status" value="1"/>
</dbReference>
<evidence type="ECO:0000259" key="4">
    <source>
        <dbReference type="Pfam" id="PF00593"/>
    </source>
</evidence>
<evidence type="ECO:0000256" key="3">
    <source>
        <dbReference type="ARBA" id="ARBA00023237"/>
    </source>
</evidence>
<dbReference type="PANTHER" id="PTHR47234:SF1">
    <property type="entry name" value="TONB-DEPENDENT RECEPTOR"/>
    <property type="match status" value="1"/>
</dbReference>
<dbReference type="InterPro" id="IPR000531">
    <property type="entry name" value="Beta-barrel_TonB"/>
</dbReference>
<gene>
    <name evidence="5" type="ORF">B1A_01721</name>
</gene>
<evidence type="ECO:0000313" key="5">
    <source>
        <dbReference type="EMBL" id="EQD79453.1"/>
    </source>
</evidence>
<dbReference type="InterPro" id="IPR036942">
    <property type="entry name" value="Beta-barrel_TonB_sf"/>
</dbReference>
<comment type="caution">
    <text evidence="5">The sequence shown here is derived from an EMBL/GenBank/DDBJ whole genome shotgun (WGS) entry which is preliminary data.</text>
</comment>
<organism evidence="5">
    <name type="scientific">mine drainage metagenome</name>
    <dbReference type="NCBI Taxonomy" id="410659"/>
    <lineage>
        <taxon>unclassified sequences</taxon>
        <taxon>metagenomes</taxon>
        <taxon>ecological metagenomes</taxon>
    </lineage>
</organism>
<dbReference type="Pfam" id="PF00593">
    <property type="entry name" value="TonB_dep_Rec_b-barrel"/>
    <property type="match status" value="1"/>
</dbReference>
<keyword evidence="2" id="KW-0472">Membrane</keyword>
<feature type="non-terminal residue" evidence="5">
    <location>
        <position position="290"/>
    </location>
</feature>
<dbReference type="EMBL" id="AUZX01001306">
    <property type="protein sequence ID" value="EQD79453.1"/>
    <property type="molecule type" value="Genomic_DNA"/>
</dbReference>
<evidence type="ECO:0000256" key="1">
    <source>
        <dbReference type="ARBA" id="ARBA00004442"/>
    </source>
</evidence>
<sequence length="290" mass="30864">SAVAVTGTHEWGITPDFKIALPHNWNLNVLFYAGKSSTTATTPLLNSAANSAALAGTTIGTALDPYNIAQTVDSITNNILNFQQYVHNDQTLLETKVVAQGAIFNLPAGEAHLAVGTSYEYQSVNGLQVDAAPGVTTGAVTQKASVSDVAAYGELMVPIVSDKNAMTAVRRLTFDVQGRMDHYNRFGTTVNPKIGLDWAPARGLLVRGTWGTSFVAPSLEDINGSIDTRAQVISVSPFGPGPFNSRPTILLAGGGNVKPMTSTTYTVGVSFTPTWYPDTHLRLTYWNTTV</sequence>
<proteinExistence type="predicted"/>
<keyword evidence="5" id="KW-0675">Receptor</keyword>
<feature type="non-terminal residue" evidence="5">
    <location>
        <position position="1"/>
    </location>
</feature>
<reference evidence="5" key="1">
    <citation type="submission" date="2013-08" db="EMBL/GenBank/DDBJ databases">
        <authorList>
            <person name="Mendez C."/>
            <person name="Richter M."/>
            <person name="Ferrer M."/>
            <person name="Sanchez J."/>
        </authorList>
    </citation>
    <scope>NUCLEOTIDE SEQUENCE</scope>
</reference>
<dbReference type="GO" id="GO:0009279">
    <property type="term" value="C:cell outer membrane"/>
    <property type="evidence" value="ECO:0007669"/>
    <property type="project" value="UniProtKB-SubCell"/>
</dbReference>